<feature type="transmembrane region" description="Helical" evidence="1">
    <location>
        <begin position="112"/>
        <end position="130"/>
    </location>
</feature>
<accession>A0A549T1I1</accession>
<evidence type="ECO:0000313" key="2">
    <source>
        <dbReference type="EMBL" id="TRL35698.1"/>
    </source>
</evidence>
<feature type="transmembrane region" description="Helical" evidence="1">
    <location>
        <begin position="137"/>
        <end position="160"/>
    </location>
</feature>
<gene>
    <name evidence="2" type="ORF">FNA46_19735</name>
</gene>
<comment type="caution">
    <text evidence="2">The sequence shown here is derived from an EMBL/GenBank/DDBJ whole genome shotgun (WGS) entry which is preliminary data.</text>
</comment>
<feature type="transmembrane region" description="Helical" evidence="1">
    <location>
        <begin position="172"/>
        <end position="195"/>
    </location>
</feature>
<dbReference type="AlphaFoldDB" id="A0A549T1I1"/>
<dbReference type="EMBL" id="VJMG01000063">
    <property type="protein sequence ID" value="TRL35698.1"/>
    <property type="molecule type" value="Genomic_DNA"/>
</dbReference>
<dbReference type="RefSeq" id="WP_143126926.1">
    <property type="nucleotide sequence ID" value="NZ_VJMG01000063.1"/>
</dbReference>
<dbReference type="Proteomes" id="UP000316801">
    <property type="component" value="Unassembled WGS sequence"/>
</dbReference>
<evidence type="ECO:0008006" key="4">
    <source>
        <dbReference type="Google" id="ProtNLM"/>
    </source>
</evidence>
<proteinExistence type="predicted"/>
<reference evidence="2 3" key="1">
    <citation type="submission" date="2019-07" db="EMBL/GenBank/DDBJ databases">
        <title>Ln-dependent methylotrophs.</title>
        <authorList>
            <person name="Tani A."/>
        </authorList>
    </citation>
    <scope>NUCLEOTIDE SEQUENCE [LARGE SCALE GENOMIC DNA]</scope>
    <source>
        <strain evidence="2 3">SM12</strain>
    </source>
</reference>
<feature type="transmembrane region" description="Helical" evidence="1">
    <location>
        <begin position="325"/>
        <end position="345"/>
    </location>
</feature>
<feature type="transmembrane region" description="Helical" evidence="1">
    <location>
        <begin position="289"/>
        <end position="313"/>
    </location>
</feature>
<keyword evidence="3" id="KW-1185">Reference proteome</keyword>
<keyword evidence="1" id="KW-0472">Membrane</keyword>
<organism evidence="2 3">
    <name type="scientific">Rhizobium straminoryzae</name>
    <dbReference type="NCBI Taxonomy" id="1387186"/>
    <lineage>
        <taxon>Bacteria</taxon>
        <taxon>Pseudomonadati</taxon>
        <taxon>Pseudomonadota</taxon>
        <taxon>Alphaproteobacteria</taxon>
        <taxon>Hyphomicrobiales</taxon>
        <taxon>Rhizobiaceae</taxon>
        <taxon>Rhizobium/Agrobacterium group</taxon>
        <taxon>Rhizobium</taxon>
    </lineage>
</organism>
<evidence type="ECO:0000256" key="1">
    <source>
        <dbReference type="SAM" id="Phobius"/>
    </source>
</evidence>
<protein>
    <recommendedName>
        <fullName evidence="4">Glycosyltransferase family 39 protein</fullName>
    </recommendedName>
</protein>
<feature type="transmembrane region" description="Helical" evidence="1">
    <location>
        <begin position="202"/>
        <end position="230"/>
    </location>
</feature>
<keyword evidence="1" id="KW-0812">Transmembrane</keyword>
<feature type="transmembrane region" description="Helical" evidence="1">
    <location>
        <begin position="242"/>
        <end position="268"/>
    </location>
</feature>
<sequence length="502" mass="55924">MRAYFFGFFIIIFLCAGNIAYRWDALTGDVGSENIEATYHVIHTVNSLQSSAWRNHFFLPTVTLGRQLDKNIPWGATKPSSTGDYIYTSFPPLGFLAPYLTLSALGLDANRATIGLFGAAVGLLSSLCLYSLCYQLIVFGGVSGGIAAFAALCGCLISVFSREALQSNGVVYWSHTLYNLLMLSNLLVLVFYRIYRWRVFSILFYVFVFMGPWLEWTAYVFSAGLIIFLIRKPGLDSELSAVRIGVVTFVSGALVYLHFVAVLGLVPATQSFLARFLARSAKKVGFDTLVAGYGLSYGLFLLLLVFLVFIYAMKENWNKFQDEKFRYIKLVLFVAAFPLLENLLMMQHATQFSFDRLKFVIPAAILISVSIAYLSGLYRYCVIFIVFAASILGVRDFDKSLQNYSEWKRIDGNNMLLVSKAKTLYDPSCSVFATSGAVRGYLNSLVRAGIYENKQIDDMAKLVTERKACAGVFLQANSPFIDLAGVEEIIIVKPDGQQIVVN</sequence>
<keyword evidence="1" id="KW-1133">Transmembrane helix</keyword>
<name>A0A549T1I1_9HYPH</name>
<evidence type="ECO:0000313" key="3">
    <source>
        <dbReference type="Proteomes" id="UP000316801"/>
    </source>
</evidence>